<organism evidence="2">
    <name type="scientific">Lepeophtheirus salmonis</name>
    <name type="common">Salmon louse</name>
    <name type="synonym">Caligus salmonis</name>
    <dbReference type="NCBI Taxonomy" id="72036"/>
    <lineage>
        <taxon>Eukaryota</taxon>
        <taxon>Metazoa</taxon>
        <taxon>Ecdysozoa</taxon>
        <taxon>Arthropoda</taxon>
        <taxon>Crustacea</taxon>
        <taxon>Multicrustacea</taxon>
        <taxon>Hexanauplia</taxon>
        <taxon>Copepoda</taxon>
        <taxon>Siphonostomatoida</taxon>
        <taxon>Caligidae</taxon>
        <taxon>Lepeophtheirus</taxon>
    </lineage>
</organism>
<proteinExistence type="predicted"/>
<name>A0A0K2UZG4_LEPSM</name>
<feature type="region of interest" description="Disordered" evidence="1">
    <location>
        <begin position="15"/>
        <end position="36"/>
    </location>
</feature>
<sequence>MKVLNVSKATVSRVRNRLADGDKLKEKSKGGRPTKVKPEDIMEAFKVKDLRVCQEEGASVYCEQGNPKGWRKVA</sequence>
<evidence type="ECO:0000313" key="2">
    <source>
        <dbReference type="EMBL" id="CDW43111.1"/>
    </source>
</evidence>
<reference evidence="2" key="1">
    <citation type="submission" date="2014-05" db="EMBL/GenBank/DDBJ databases">
        <authorList>
            <person name="Chronopoulou M."/>
        </authorList>
    </citation>
    <scope>NUCLEOTIDE SEQUENCE</scope>
    <source>
        <tissue evidence="2">Whole organism</tissue>
    </source>
</reference>
<feature type="compositionally biased region" description="Basic and acidic residues" evidence="1">
    <location>
        <begin position="17"/>
        <end position="29"/>
    </location>
</feature>
<dbReference type="AlphaFoldDB" id="A0A0K2UZG4"/>
<accession>A0A0K2UZG4</accession>
<dbReference type="EMBL" id="HACA01025750">
    <property type="protein sequence ID" value="CDW43111.1"/>
    <property type="molecule type" value="Transcribed_RNA"/>
</dbReference>
<evidence type="ECO:0000256" key="1">
    <source>
        <dbReference type="SAM" id="MobiDB-lite"/>
    </source>
</evidence>
<protein>
    <submittedName>
        <fullName evidence="2">Uncharacterized protein</fullName>
    </submittedName>
</protein>